<evidence type="ECO:0000313" key="3">
    <source>
        <dbReference type="Proteomes" id="UP001283361"/>
    </source>
</evidence>
<reference evidence="2" key="1">
    <citation type="journal article" date="2023" name="G3 (Bethesda)">
        <title>A reference genome for the long-term kleptoplast-retaining sea slug Elysia crispata morphotype clarki.</title>
        <authorList>
            <person name="Eastman K.E."/>
            <person name="Pendleton A.L."/>
            <person name="Shaikh M.A."/>
            <person name="Suttiyut T."/>
            <person name="Ogas R."/>
            <person name="Tomko P."/>
            <person name="Gavelis G."/>
            <person name="Widhalm J.R."/>
            <person name="Wisecaver J.H."/>
        </authorList>
    </citation>
    <scope>NUCLEOTIDE SEQUENCE</scope>
    <source>
        <strain evidence="2">ECLA1</strain>
    </source>
</reference>
<protein>
    <submittedName>
        <fullName evidence="2">Uncharacterized protein</fullName>
    </submittedName>
</protein>
<evidence type="ECO:0000256" key="1">
    <source>
        <dbReference type="SAM" id="MobiDB-lite"/>
    </source>
</evidence>
<dbReference type="Proteomes" id="UP001283361">
    <property type="component" value="Unassembled WGS sequence"/>
</dbReference>
<accession>A0AAE0ZKF7</accession>
<evidence type="ECO:0000313" key="2">
    <source>
        <dbReference type="EMBL" id="KAK3771094.1"/>
    </source>
</evidence>
<comment type="caution">
    <text evidence="2">The sequence shown here is derived from an EMBL/GenBank/DDBJ whole genome shotgun (WGS) entry which is preliminary data.</text>
</comment>
<feature type="region of interest" description="Disordered" evidence="1">
    <location>
        <begin position="1"/>
        <end position="33"/>
    </location>
</feature>
<sequence>MSSSAWLGGREAETEREQIRGLAHSTDKPADWHTVQTNTQTGTQYRQTRRLAHSTDKPADWHTVQTNTQTGTQYRQTRRLAHSTDKHVHNFKFVHAFDLECLPHFSDLMLKEELFLLSVLIYLGRFFFL</sequence>
<dbReference type="AlphaFoldDB" id="A0AAE0ZKF7"/>
<name>A0AAE0ZKF7_9GAST</name>
<organism evidence="2 3">
    <name type="scientific">Elysia crispata</name>
    <name type="common">lettuce slug</name>
    <dbReference type="NCBI Taxonomy" id="231223"/>
    <lineage>
        <taxon>Eukaryota</taxon>
        <taxon>Metazoa</taxon>
        <taxon>Spiralia</taxon>
        <taxon>Lophotrochozoa</taxon>
        <taxon>Mollusca</taxon>
        <taxon>Gastropoda</taxon>
        <taxon>Heterobranchia</taxon>
        <taxon>Euthyneura</taxon>
        <taxon>Panpulmonata</taxon>
        <taxon>Sacoglossa</taxon>
        <taxon>Placobranchoidea</taxon>
        <taxon>Plakobranchidae</taxon>
        <taxon>Elysia</taxon>
    </lineage>
</organism>
<gene>
    <name evidence="2" type="ORF">RRG08_007286</name>
</gene>
<feature type="compositionally biased region" description="Basic and acidic residues" evidence="1">
    <location>
        <begin position="10"/>
        <end position="31"/>
    </location>
</feature>
<proteinExistence type="predicted"/>
<keyword evidence="3" id="KW-1185">Reference proteome</keyword>
<dbReference type="EMBL" id="JAWDGP010003772">
    <property type="protein sequence ID" value="KAK3771094.1"/>
    <property type="molecule type" value="Genomic_DNA"/>
</dbReference>